<evidence type="ECO:0000259" key="1">
    <source>
        <dbReference type="Pfam" id="PF20075"/>
    </source>
</evidence>
<dbReference type="Pfam" id="PF20075">
    <property type="entry name" value="DUF6471"/>
    <property type="match status" value="1"/>
</dbReference>
<evidence type="ECO:0000313" key="2">
    <source>
        <dbReference type="EMBL" id="MFD2056458.1"/>
    </source>
</evidence>
<protein>
    <submittedName>
        <fullName evidence="2">DUF6471 domain-containing protein</fullName>
    </submittedName>
</protein>
<feature type="domain" description="DUF6471" evidence="1">
    <location>
        <begin position="7"/>
        <end position="71"/>
    </location>
</feature>
<sequence>MAEKTDYEALAANLLKAELKRKGVTYSQLVEKLNAIGVDEKEVNVRNKLSRGKFTAAFLLQCLTALGTKSLMLGGLGFVVKLFLIPEHAKCIVSIVVRSRDCVL</sequence>
<dbReference type="EMBL" id="JBHUGY010000039">
    <property type="protein sequence ID" value="MFD2056458.1"/>
    <property type="molecule type" value="Genomic_DNA"/>
</dbReference>
<proteinExistence type="predicted"/>
<dbReference type="InterPro" id="IPR045526">
    <property type="entry name" value="DUF6471"/>
</dbReference>
<accession>A0ABW4WK73</accession>
<name>A0ABW4WK73_9HYPH</name>
<dbReference type="RefSeq" id="WP_379023625.1">
    <property type="nucleotide sequence ID" value="NZ_JBHUGY010000039.1"/>
</dbReference>
<gene>
    <name evidence="2" type="ORF">ACFSQT_26295</name>
</gene>
<keyword evidence="3" id="KW-1185">Reference proteome</keyword>
<evidence type="ECO:0000313" key="3">
    <source>
        <dbReference type="Proteomes" id="UP001597349"/>
    </source>
</evidence>
<organism evidence="2 3">
    <name type="scientific">Mesorhizobium calcicola</name>
    <dbReference type="NCBI Taxonomy" id="1300310"/>
    <lineage>
        <taxon>Bacteria</taxon>
        <taxon>Pseudomonadati</taxon>
        <taxon>Pseudomonadota</taxon>
        <taxon>Alphaproteobacteria</taxon>
        <taxon>Hyphomicrobiales</taxon>
        <taxon>Phyllobacteriaceae</taxon>
        <taxon>Mesorhizobium</taxon>
    </lineage>
</organism>
<dbReference type="Proteomes" id="UP001597349">
    <property type="component" value="Unassembled WGS sequence"/>
</dbReference>
<reference evidence="3" key="1">
    <citation type="journal article" date="2019" name="Int. J. Syst. Evol. Microbiol.">
        <title>The Global Catalogue of Microorganisms (GCM) 10K type strain sequencing project: providing services to taxonomists for standard genome sequencing and annotation.</title>
        <authorList>
            <consortium name="The Broad Institute Genomics Platform"/>
            <consortium name="The Broad Institute Genome Sequencing Center for Infectious Disease"/>
            <person name="Wu L."/>
            <person name="Ma J."/>
        </authorList>
    </citation>
    <scope>NUCLEOTIDE SEQUENCE [LARGE SCALE GENOMIC DNA]</scope>
    <source>
        <strain evidence="3">CGMCC 1.16226</strain>
    </source>
</reference>
<comment type="caution">
    <text evidence="2">The sequence shown here is derived from an EMBL/GenBank/DDBJ whole genome shotgun (WGS) entry which is preliminary data.</text>
</comment>